<dbReference type="InterPro" id="IPR038717">
    <property type="entry name" value="Tc1-like_DDE_dom"/>
</dbReference>
<keyword evidence="3" id="KW-1185">Reference proteome</keyword>
<dbReference type="GO" id="GO:0003676">
    <property type="term" value="F:nucleic acid binding"/>
    <property type="evidence" value="ECO:0007669"/>
    <property type="project" value="InterPro"/>
</dbReference>
<dbReference type="AlphaFoldDB" id="A0A8J6BTX0"/>
<gene>
    <name evidence="2" type="ORF">J8273_8441</name>
</gene>
<evidence type="ECO:0000313" key="2">
    <source>
        <dbReference type="EMBL" id="KAG9389766.1"/>
    </source>
</evidence>
<dbReference type="GO" id="GO:0004519">
    <property type="term" value="F:endonuclease activity"/>
    <property type="evidence" value="ECO:0007669"/>
    <property type="project" value="UniProtKB-KW"/>
</dbReference>
<sequence>MLNKRGNLKLLHLQYNAEMGSSVPRTTFARCLAEARLSVRCGSKGAKCMRREDWVEVARMRAKYITHVGQVLVHDESMFTWRGIRDITDKVVAPTGTNQVTIPLDRLVIPTVTLTALISVEGFVFGDVYVGTKGAINGERFKRILQSASDVIYPYPGKHSVIITDNASFHDRDAMQEIVDGFGCMVIWTPPNESTVSPIEEAFGHLKATVNEEAAKAIIGGKIRWTAEQVSEVILRHAFSQPAHRFPRLFMRAGISATTDWSYWDRSAYGKL</sequence>
<evidence type="ECO:0000259" key="1">
    <source>
        <dbReference type="Pfam" id="PF13358"/>
    </source>
</evidence>
<keyword evidence="2" id="KW-0255">Endonuclease</keyword>
<proteinExistence type="predicted"/>
<feature type="domain" description="Tc1-like transposase DDE" evidence="1">
    <location>
        <begin position="71"/>
        <end position="212"/>
    </location>
</feature>
<reference evidence="2" key="1">
    <citation type="submission" date="2021-05" db="EMBL/GenBank/DDBJ databases">
        <title>A free-living protist that lacks canonical eukaryotic 1 DNA replication and segregation systems.</title>
        <authorList>
            <person name="Salas-Leiva D.E."/>
            <person name="Tromer E.C."/>
            <person name="Curtis B.A."/>
            <person name="Jerlstrom-Hultqvist J."/>
            <person name="Kolisko M."/>
            <person name="Yi Z."/>
            <person name="Salas-Leiva J.S."/>
            <person name="Gallot-Lavallee L."/>
            <person name="Kops G.J.P.L."/>
            <person name="Archibald J.M."/>
            <person name="Simpson A.G.B."/>
            <person name="Roger A.J."/>
        </authorList>
    </citation>
    <scope>NUCLEOTIDE SEQUENCE</scope>
    <source>
        <strain evidence="2">BICM</strain>
    </source>
</reference>
<dbReference type="Proteomes" id="UP000717585">
    <property type="component" value="Unassembled WGS sequence"/>
</dbReference>
<dbReference type="Pfam" id="PF13358">
    <property type="entry name" value="DDE_3"/>
    <property type="match status" value="1"/>
</dbReference>
<keyword evidence="2" id="KW-0540">Nuclease</keyword>
<evidence type="ECO:0000313" key="3">
    <source>
        <dbReference type="Proteomes" id="UP000717585"/>
    </source>
</evidence>
<dbReference type="OrthoDB" id="2266637at2759"/>
<name>A0A8J6BTX0_9EUKA</name>
<dbReference type="EMBL" id="JAHDYR010000067">
    <property type="protein sequence ID" value="KAG9389766.1"/>
    <property type="molecule type" value="Genomic_DNA"/>
</dbReference>
<dbReference type="Gene3D" id="3.30.420.10">
    <property type="entry name" value="Ribonuclease H-like superfamily/Ribonuclease H"/>
    <property type="match status" value="1"/>
</dbReference>
<accession>A0A8J6BTX0</accession>
<organism evidence="2 3">
    <name type="scientific">Carpediemonas membranifera</name>
    <dbReference type="NCBI Taxonomy" id="201153"/>
    <lineage>
        <taxon>Eukaryota</taxon>
        <taxon>Metamonada</taxon>
        <taxon>Carpediemonas-like organisms</taxon>
        <taxon>Carpediemonas</taxon>
    </lineage>
</organism>
<comment type="caution">
    <text evidence="2">The sequence shown here is derived from an EMBL/GenBank/DDBJ whole genome shotgun (WGS) entry which is preliminary data.</text>
</comment>
<dbReference type="InterPro" id="IPR036397">
    <property type="entry name" value="RNaseH_sf"/>
</dbReference>
<keyword evidence="2" id="KW-0378">Hydrolase</keyword>
<protein>
    <submittedName>
        <fullName evidence="2">DDE superfamily endonuclease</fullName>
    </submittedName>
</protein>